<protein>
    <recommendedName>
        <fullName evidence="3">FAS1 domain-containing protein</fullName>
    </recommendedName>
</protein>
<evidence type="ECO:0000256" key="1">
    <source>
        <dbReference type="SAM" id="MobiDB-lite"/>
    </source>
</evidence>
<keyword evidence="5" id="KW-1185">Reference proteome</keyword>
<feature type="domain" description="FAS1" evidence="3">
    <location>
        <begin position="73"/>
        <end position="209"/>
    </location>
</feature>
<dbReference type="SMART" id="SM00554">
    <property type="entry name" value="FAS1"/>
    <property type="match status" value="2"/>
</dbReference>
<dbReference type="InterPro" id="IPR050904">
    <property type="entry name" value="Adhesion/Biosynth-related"/>
</dbReference>
<evidence type="ECO:0000313" key="5">
    <source>
        <dbReference type="Proteomes" id="UP000789390"/>
    </source>
</evidence>
<dbReference type="FunFam" id="2.30.180.10:FF:000032">
    <property type="entry name" value="Fasciclin domain-containing protein, putative"/>
    <property type="match status" value="1"/>
</dbReference>
<organism evidence="4 5">
    <name type="scientific">Daphnia galeata</name>
    <dbReference type="NCBI Taxonomy" id="27404"/>
    <lineage>
        <taxon>Eukaryota</taxon>
        <taxon>Metazoa</taxon>
        <taxon>Ecdysozoa</taxon>
        <taxon>Arthropoda</taxon>
        <taxon>Crustacea</taxon>
        <taxon>Branchiopoda</taxon>
        <taxon>Diplostraca</taxon>
        <taxon>Cladocera</taxon>
        <taxon>Anomopoda</taxon>
        <taxon>Daphniidae</taxon>
        <taxon>Daphnia</taxon>
    </lineage>
</organism>
<proteinExistence type="predicted"/>
<dbReference type="Pfam" id="PF02469">
    <property type="entry name" value="Fasciclin"/>
    <property type="match status" value="2"/>
</dbReference>
<feature type="region of interest" description="Disordered" evidence="1">
    <location>
        <begin position="28"/>
        <end position="49"/>
    </location>
</feature>
<comment type="caution">
    <text evidence="4">The sequence shown here is derived from an EMBL/GenBank/DDBJ whole genome shotgun (WGS) entry which is preliminary data.</text>
</comment>
<feature type="domain" description="FAS1" evidence="3">
    <location>
        <begin position="217"/>
        <end position="370"/>
    </location>
</feature>
<gene>
    <name evidence="4" type="ORF">DGAL_LOCUS7974</name>
</gene>
<dbReference type="InterPro" id="IPR000782">
    <property type="entry name" value="FAS1_domain"/>
</dbReference>
<feature type="signal peptide" evidence="2">
    <location>
        <begin position="1"/>
        <end position="21"/>
    </location>
</feature>
<evidence type="ECO:0000259" key="3">
    <source>
        <dbReference type="PROSITE" id="PS50213"/>
    </source>
</evidence>
<evidence type="ECO:0000256" key="2">
    <source>
        <dbReference type="SAM" id="SignalP"/>
    </source>
</evidence>
<feature type="chain" id="PRO_5035327409" description="FAS1 domain-containing protein" evidence="2">
    <location>
        <begin position="22"/>
        <end position="387"/>
    </location>
</feature>
<dbReference type="PROSITE" id="PS50213">
    <property type="entry name" value="FAS1"/>
    <property type="match status" value="2"/>
</dbReference>
<dbReference type="Proteomes" id="UP000789390">
    <property type="component" value="Unassembled WGS sequence"/>
</dbReference>
<dbReference type="GO" id="GO:0007155">
    <property type="term" value="P:cell adhesion"/>
    <property type="evidence" value="ECO:0007669"/>
    <property type="project" value="TreeGrafter"/>
</dbReference>
<dbReference type="Gene3D" id="2.30.180.10">
    <property type="entry name" value="FAS1 domain"/>
    <property type="match status" value="2"/>
</dbReference>
<dbReference type="FunFam" id="2.30.180.10:FF:000049">
    <property type="entry name" value="Uncharacterized protein"/>
    <property type="match status" value="1"/>
</dbReference>
<name>A0A8J2RXM5_9CRUS</name>
<dbReference type="GO" id="GO:0030198">
    <property type="term" value="P:extracellular matrix organization"/>
    <property type="evidence" value="ECO:0007669"/>
    <property type="project" value="TreeGrafter"/>
</dbReference>
<evidence type="ECO:0000313" key="4">
    <source>
        <dbReference type="EMBL" id="CAH0105019.1"/>
    </source>
</evidence>
<dbReference type="OrthoDB" id="286301at2759"/>
<reference evidence="4" key="1">
    <citation type="submission" date="2021-11" db="EMBL/GenBank/DDBJ databases">
        <authorList>
            <person name="Schell T."/>
        </authorList>
    </citation>
    <scope>NUCLEOTIDE SEQUENCE</scope>
    <source>
        <strain evidence="4">M5</strain>
    </source>
</reference>
<dbReference type="InterPro" id="IPR036378">
    <property type="entry name" value="FAS1_dom_sf"/>
</dbReference>
<dbReference type="PANTHER" id="PTHR10900">
    <property type="entry name" value="PERIOSTIN-RELATED"/>
    <property type="match status" value="1"/>
</dbReference>
<dbReference type="AlphaFoldDB" id="A0A8J2RXM5"/>
<dbReference type="EMBL" id="CAKKLH010000168">
    <property type="protein sequence ID" value="CAH0105019.1"/>
    <property type="molecule type" value="Genomic_DNA"/>
</dbReference>
<accession>A0A8J2RXM5</accession>
<dbReference type="PANTHER" id="PTHR10900:SF120">
    <property type="entry name" value="MUCIN-5AC-RELATED"/>
    <property type="match status" value="1"/>
</dbReference>
<dbReference type="SUPFAM" id="SSF82153">
    <property type="entry name" value="FAS1 domain"/>
    <property type="match status" value="2"/>
</dbReference>
<dbReference type="GO" id="GO:0005615">
    <property type="term" value="C:extracellular space"/>
    <property type="evidence" value="ECO:0007669"/>
    <property type="project" value="TreeGrafter"/>
</dbReference>
<dbReference type="GO" id="GO:0050839">
    <property type="term" value="F:cell adhesion molecule binding"/>
    <property type="evidence" value="ECO:0007669"/>
    <property type="project" value="TreeGrafter"/>
</dbReference>
<sequence>MKFLLLIASVSVVVLVASIDAYTPVQGRYYPGEPRRAQPPPSNSSYLLGHHPARYSQQQPSYRSLEQTPAPATAGDITSLLKENGLTSVLDLMAKAGLSETLAGPELTIWAPTNEAIAASDLKSIYDVNQLKNVLSYHLVSFKNDPKEISSIQYELSVPTLQGEVVRISVYRKKGVSFAVGESVTINGALVLKVVRASNGIIYIIDKVLDPKDLAFKNTQMEVLRNNKEFSIIYKMFEDLGITLISDKCKSTSVYLSDVDRTFSRLTFPFVIDRPKTFFAPTNAAFEALPAGVLDALLASQDEIGKLINTHTASGTYYSRGLVSGPIPVFSGSNLEIVVSPNGVTVDNAKIIGVDLTNTEGVVHVIDAVIPNKEETLSLCTATVKKY</sequence>
<dbReference type="GO" id="GO:0031012">
    <property type="term" value="C:extracellular matrix"/>
    <property type="evidence" value="ECO:0007669"/>
    <property type="project" value="TreeGrafter"/>
</dbReference>
<keyword evidence="2" id="KW-0732">Signal</keyword>